<dbReference type="SUPFAM" id="SSF48498">
    <property type="entry name" value="Tetracyclin repressor-like, C-terminal domain"/>
    <property type="match status" value="1"/>
</dbReference>
<dbReference type="SUPFAM" id="SSF46689">
    <property type="entry name" value="Homeodomain-like"/>
    <property type="match status" value="1"/>
</dbReference>
<dbReference type="InterPro" id="IPR001647">
    <property type="entry name" value="HTH_TetR"/>
</dbReference>
<sequence length="198" mass="21690">MKFTPRSETTRQLIIESVANLMNRQGYAGTSITDLEKATGLTKGSIYGNFENKEQIAYAVFDYNLLRLRQAISNAMDKCGTYKDKLLANIAVYYGSMDSSGGGCPMMNTAVEADDTHEGLRKRAAEGLLRWKQDLTAVIEKGMAANEFKKDTDVQKTALTIIALIEGAILIGKATQNPVFLDVILTTAKETVQGISQH</sequence>
<dbReference type="Proteomes" id="UP000002215">
    <property type="component" value="Chromosome"/>
</dbReference>
<proteinExistence type="predicted"/>
<dbReference type="AlphaFoldDB" id="A0A979G715"/>
<feature type="DNA-binding region" description="H-T-H motif" evidence="4">
    <location>
        <begin position="31"/>
        <end position="50"/>
    </location>
</feature>
<evidence type="ECO:0000259" key="5">
    <source>
        <dbReference type="PROSITE" id="PS50977"/>
    </source>
</evidence>
<dbReference type="GO" id="GO:0003677">
    <property type="term" value="F:DNA binding"/>
    <property type="evidence" value="ECO:0007669"/>
    <property type="project" value="UniProtKB-UniRule"/>
</dbReference>
<accession>A0A979G715</accession>
<dbReference type="InterPro" id="IPR011075">
    <property type="entry name" value="TetR_C"/>
</dbReference>
<evidence type="ECO:0000313" key="6">
    <source>
        <dbReference type="EMBL" id="ACU61975.1"/>
    </source>
</evidence>
<keyword evidence="1" id="KW-0805">Transcription regulation</keyword>
<dbReference type="Gene3D" id="1.10.357.10">
    <property type="entry name" value="Tetracycline Repressor, domain 2"/>
    <property type="match status" value="1"/>
</dbReference>
<dbReference type="InterPro" id="IPR009057">
    <property type="entry name" value="Homeodomain-like_sf"/>
</dbReference>
<reference evidence="7" key="1">
    <citation type="submission" date="2009-08" db="EMBL/GenBank/DDBJ databases">
        <title>The complete genome of Chitinophaga pinensis DSM 2588.</title>
        <authorList>
            <consortium name="US DOE Joint Genome Institute (JGI-PGF)"/>
            <person name="Lucas S."/>
            <person name="Copeland A."/>
            <person name="Lapidus A."/>
            <person name="Glavina del Rio T."/>
            <person name="Dalin E."/>
            <person name="Tice H."/>
            <person name="Bruce D."/>
            <person name="Goodwin L."/>
            <person name="Pitluck S."/>
            <person name="Kyrpides N."/>
            <person name="Mavromatis K."/>
            <person name="Ivanova N."/>
            <person name="Mikhailova N."/>
            <person name="Sims D."/>
            <person name="Meinche L."/>
            <person name="Brettin T."/>
            <person name="Detter J.C."/>
            <person name="Han C."/>
            <person name="Larimer F."/>
            <person name="Land M."/>
            <person name="Hauser L."/>
            <person name="Markowitz V."/>
            <person name="Cheng J.-F."/>
            <person name="Hugenholtz P."/>
            <person name="Woyke T."/>
            <person name="Wu D."/>
            <person name="Spring S."/>
            <person name="Klenk H.-P."/>
            <person name="Eisen J.A."/>
        </authorList>
    </citation>
    <scope>NUCLEOTIDE SEQUENCE [LARGE SCALE GENOMIC DNA]</scope>
    <source>
        <strain evidence="7">ATCC 43595 / DSM 2588 / LMG 13176 / NBRC 15968 / NCIMB 11800 / UQM 2034</strain>
    </source>
</reference>
<evidence type="ECO:0000256" key="2">
    <source>
        <dbReference type="ARBA" id="ARBA00023125"/>
    </source>
</evidence>
<reference evidence="6 7" key="2">
    <citation type="journal article" date="2010" name="Stand. Genomic Sci.">
        <title>Complete genome sequence of Chitinophaga pinensis type strain (UQM 2034).</title>
        <authorList>
            <person name="Glavina Del Rio T."/>
            <person name="Abt B."/>
            <person name="Spring S."/>
            <person name="Lapidus A."/>
            <person name="Nolan M."/>
            <person name="Tice H."/>
            <person name="Copeland A."/>
            <person name="Cheng J.F."/>
            <person name="Chen F."/>
            <person name="Bruce D."/>
            <person name="Goodwin L."/>
            <person name="Pitluck S."/>
            <person name="Ivanova N."/>
            <person name="Mavromatis K."/>
            <person name="Mikhailova N."/>
            <person name="Pati A."/>
            <person name="Chen A."/>
            <person name="Palaniappan K."/>
            <person name="Land M."/>
            <person name="Hauser L."/>
            <person name="Chang Y.J."/>
            <person name="Jeffries C.D."/>
            <person name="Chain P."/>
            <person name="Saunders E."/>
            <person name="Detter J.C."/>
            <person name="Brettin T."/>
            <person name="Rohde M."/>
            <person name="Goker M."/>
            <person name="Bristow J."/>
            <person name="Eisen J.A."/>
            <person name="Markowitz V."/>
            <person name="Hugenholtz P."/>
            <person name="Kyrpides N.C."/>
            <person name="Klenk H.P."/>
            <person name="Lucas S."/>
        </authorList>
    </citation>
    <scope>NUCLEOTIDE SEQUENCE [LARGE SCALE GENOMIC DNA]</scope>
    <source>
        <strain evidence="7">ATCC 43595 / DSM 2588 / LMG 13176 / NBRC 15968 / NCIMB 11800 / UQM 2034</strain>
    </source>
</reference>
<gene>
    <name evidence="6" type="ordered locus">Cpin_4533</name>
</gene>
<dbReference type="Pfam" id="PF00440">
    <property type="entry name" value="TetR_N"/>
    <property type="match status" value="1"/>
</dbReference>
<name>A0A979G715_CHIPD</name>
<dbReference type="OrthoDB" id="9798857at2"/>
<dbReference type="InterPro" id="IPR036271">
    <property type="entry name" value="Tet_transcr_reg_TetR-rel_C_sf"/>
</dbReference>
<dbReference type="PRINTS" id="PR00455">
    <property type="entry name" value="HTHTETR"/>
</dbReference>
<keyword evidence="3" id="KW-0804">Transcription</keyword>
<dbReference type="PANTHER" id="PTHR47506">
    <property type="entry name" value="TRANSCRIPTIONAL REGULATORY PROTEIN"/>
    <property type="match status" value="1"/>
</dbReference>
<evidence type="ECO:0000313" key="7">
    <source>
        <dbReference type="Proteomes" id="UP000002215"/>
    </source>
</evidence>
<dbReference type="RefSeq" id="WP_012792143.1">
    <property type="nucleotide sequence ID" value="NC_013132.1"/>
</dbReference>
<dbReference type="PROSITE" id="PS50977">
    <property type="entry name" value="HTH_TETR_2"/>
    <property type="match status" value="1"/>
</dbReference>
<evidence type="ECO:0000256" key="3">
    <source>
        <dbReference type="ARBA" id="ARBA00023163"/>
    </source>
</evidence>
<dbReference type="PANTHER" id="PTHR47506:SF3">
    <property type="entry name" value="HTH-TYPE TRANSCRIPTIONAL REGULATOR LMRA"/>
    <property type="match status" value="1"/>
</dbReference>
<evidence type="ECO:0000256" key="4">
    <source>
        <dbReference type="PROSITE-ProRule" id="PRU00335"/>
    </source>
</evidence>
<protein>
    <submittedName>
        <fullName evidence="6">Transcriptional regulator, TetR family</fullName>
    </submittedName>
</protein>
<organism evidence="6 7">
    <name type="scientific">Chitinophaga pinensis (strain ATCC 43595 / DSM 2588 / LMG 13176 / NBRC 15968 / NCIMB 11800 / UQM 2034)</name>
    <dbReference type="NCBI Taxonomy" id="485918"/>
    <lineage>
        <taxon>Bacteria</taxon>
        <taxon>Pseudomonadati</taxon>
        <taxon>Bacteroidota</taxon>
        <taxon>Chitinophagia</taxon>
        <taxon>Chitinophagales</taxon>
        <taxon>Chitinophagaceae</taxon>
        <taxon>Chitinophaga</taxon>
    </lineage>
</organism>
<dbReference type="Pfam" id="PF16925">
    <property type="entry name" value="TetR_C_13"/>
    <property type="match status" value="1"/>
</dbReference>
<dbReference type="EMBL" id="CP001699">
    <property type="protein sequence ID" value="ACU61975.1"/>
    <property type="molecule type" value="Genomic_DNA"/>
</dbReference>
<dbReference type="KEGG" id="cpi:Cpin_4533"/>
<keyword evidence="2 4" id="KW-0238">DNA-binding</keyword>
<feature type="domain" description="HTH tetR-type" evidence="5">
    <location>
        <begin position="8"/>
        <end position="68"/>
    </location>
</feature>
<evidence type="ECO:0000256" key="1">
    <source>
        <dbReference type="ARBA" id="ARBA00023015"/>
    </source>
</evidence>